<keyword evidence="1" id="KW-0560">Oxidoreductase</keyword>
<dbReference type="SUPFAM" id="SSF50129">
    <property type="entry name" value="GroES-like"/>
    <property type="match status" value="1"/>
</dbReference>
<proteinExistence type="predicted"/>
<dbReference type="InterPro" id="IPR052100">
    <property type="entry name" value="SV-ATPase_mito-regulator"/>
</dbReference>
<dbReference type="InterPro" id="IPR013154">
    <property type="entry name" value="ADH-like_N"/>
</dbReference>
<evidence type="ECO:0000259" key="2">
    <source>
        <dbReference type="SMART" id="SM00829"/>
    </source>
</evidence>
<dbReference type="Gene3D" id="3.90.180.10">
    <property type="entry name" value="Medium-chain alcohol dehydrogenases, catalytic domain"/>
    <property type="match status" value="1"/>
</dbReference>
<dbReference type="Gene3D" id="3.40.50.720">
    <property type="entry name" value="NAD(P)-binding Rossmann-like Domain"/>
    <property type="match status" value="1"/>
</dbReference>
<keyword evidence="4" id="KW-1185">Reference proteome</keyword>
<sequence length="340" mass="37528">MNEQREAGGRAWQMVKAGSMDRLLKVETTIAEPDDSSVLVAVKAIGLNFADIFAMLGIYSATPKGTFVPGLEFSGEILRVGKNVTKFKAGDRVMGVTRFGAYTTHIVQSPDYLSPIPKAWSFEEGAAYLVQALTAYYSLFSLGDIQKGYKILIHSAAGGVGILANRIAKKMDAYTVGTIGLPGKKDLLISEGYDEVLVRDESFETKLEATAKERPFNMVLECIGGKVLDMSYNAMAAQGRMIIYGSAHFAETGSKLNPIKLALKFLRRPKIDPLKLISDNKSVMGFNLIWLYEKKEILQYSLGELEKLEIGPPMVGHTFGFDEMKEAIALFKVEKQQARW</sequence>
<dbReference type="InterPro" id="IPR011032">
    <property type="entry name" value="GroES-like_sf"/>
</dbReference>
<organism evidence="3 4">
    <name type="scientific">Imperialibacter roseus</name>
    <dbReference type="NCBI Taxonomy" id="1324217"/>
    <lineage>
        <taxon>Bacteria</taxon>
        <taxon>Pseudomonadati</taxon>
        <taxon>Bacteroidota</taxon>
        <taxon>Cytophagia</taxon>
        <taxon>Cytophagales</taxon>
        <taxon>Flammeovirgaceae</taxon>
        <taxon>Imperialibacter</taxon>
    </lineage>
</organism>
<dbReference type="InterPro" id="IPR013149">
    <property type="entry name" value="ADH-like_C"/>
</dbReference>
<dbReference type="PANTHER" id="PTHR44054:SF1">
    <property type="entry name" value="SYNAPTIC VESICLE MEMBRANE PROTEIN VAT-1 HOMOLOG"/>
    <property type="match status" value="1"/>
</dbReference>
<protein>
    <submittedName>
        <fullName evidence="3">Zinc-binding dehydrogenase</fullName>
    </submittedName>
</protein>
<dbReference type="SMART" id="SM00829">
    <property type="entry name" value="PKS_ER"/>
    <property type="match status" value="1"/>
</dbReference>
<dbReference type="PANTHER" id="PTHR44054">
    <property type="entry name" value="SYNAPTIC VESICLE MEMBRANE PROTEIN VAT-1 HOMOLOG-LIKE"/>
    <property type="match status" value="1"/>
</dbReference>
<dbReference type="RefSeq" id="WP_317491940.1">
    <property type="nucleotide sequence ID" value="NZ_CP136051.1"/>
</dbReference>
<feature type="domain" description="Enoyl reductase (ER)" evidence="2">
    <location>
        <begin position="18"/>
        <end position="336"/>
    </location>
</feature>
<dbReference type="Pfam" id="PF00107">
    <property type="entry name" value="ADH_zinc_N"/>
    <property type="match status" value="1"/>
</dbReference>
<reference evidence="3 4" key="1">
    <citation type="journal article" date="2023" name="Microbiol. Resour. Announc.">
        <title>Complete Genome Sequence of Imperialibacter roseus strain P4T.</title>
        <authorList>
            <person name="Tizabi D.R."/>
            <person name="Bachvaroff T."/>
            <person name="Hill R.T."/>
        </authorList>
    </citation>
    <scope>NUCLEOTIDE SEQUENCE [LARGE SCALE GENOMIC DNA]</scope>
    <source>
        <strain evidence="3 4">P4T</strain>
    </source>
</reference>
<evidence type="ECO:0000313" key="3">
    <source>
        <dbReference type="EMBL" id="WOK09320.1"/>
    </source>
</evidence>
<evidence type="ECO:0000256" key="1">
    <source>
        <dbReference type="ARBA" id="ARBA00023002"/>
    </source>
</evidence>
<dbReference type="SUPFAM" id="SSF51735">
    <property type="entry name" value="NAD(P)-binding Rossmann-fold domains"/>
    <property type="match status" value="1"/>
</dbReference>
<evidence type="ECO:0000313" key="4">
    <source>
        <dbReference type="Proteomes" id="UP001302349"/>
    </source>
</evidence>
<name>A0ABZ0IY68_9BACT</name>
<dbReference type="Pfam" id="PF08240">
    <property type="entry name" value="ADH_N"/>
    <property type="match status" value="1"/>
</dbReference>
<dbReference type="InterPro" id="IPR036291">
    <property type="entry name" value="NAD(P)-bd_dom_sf"/>
</dbReference>
<dbReference type="InterPro" id="IPR020843">
    <property type="entry name" value="ER"/>
</dbReference>
<gene>
    <name evidence="3" type="ORF">RT717_11790</name>
</gene>
<accession>A0ABZ0IY68</accession>
<dbReference type="Proteomes" id="UP001302349">
    <property type="component" value="Chromosome"/>
</dbReference>
<dbReference type="EMBL" id="CP136051">
    <property type="protein sequence ID" value="WOK09320.1"/>
    <property type="molecule type" value="Genomic_DNA"/>
</dbReference>